<dbReference type="AlphaFoldDB" id="A0A1V4KS68"/>
<proteinExistence type="predicted"/>
<gene>
    <name evidence="1" type="ORF">AV530_000769</name>
</gene>
<comment type="caution">
    <text evidence="1">The sequence shown here is derived from an EMBL/GenBank/DDBJ whole genome shotgun (WGS) entry which is preliminary data.</text>
</comment>
<accession>A0A1V4KS68</accession>
<evidence type="ECO:0000313" key="1">
    <source>
        <dbReference type="EMBL" id="OPJ87266.1"/>
    </source>
</evidence>
<reference evidence="1 2" key="1">
    <citation type="submission" date="2016-02" db="EMBL/GenBank/DDBJ databases">
        <title>Band-tailed pigeon sequencing and assembly.</title>
        <authorList>
            <person name="Soares A.E."/>
            <person name="Novak B.J."/>
            <person name="Rice E.S."/>
            <person name="O'Connell B."/>
            <person name="Chang D."/>
            <person name="Weber S."/>
            <person name="Shapiro B."/>
        </authorList>
    </citation>
    <scope>NUCLEOTIDE SEQUENCE [LARGE SCALE GENOMIC DNA]</scope>
    <source>
        <strain evidence="1">BTP2013</strain>
        <tissue evidence="1">Blood</tissue>
    </source>
</reference>
<protein>
    <submittedName>
        <fullName evidence="1">Uncharacterized protein</fullName>
    </submittedName>
</protein>
<sequence>MSGGVWRTLEDPILHRQRVFRAEMLLCRVGSSISNAVGCSFGRCCDGSPRGPSDVPGRAALTRRAFSSRRFENEAMISLVFNEPAGQCERFSCRA</sequence>
<dbReference type="Proteomes" id="UP000190648">
    <property type="component" value="Unassembled WGS sequence"/>
</dbReference>
<organism evidence="1 2">
    <name type="scientific">Patagioenas fasciata monilis</name>
    <dbReference type="NCBI Taxonomy" id="372326"/>
    <lineage>
        <taxon>Eukaryota</taxon>
        <taxon>Metazoa</taxon>
        <taxon>Chordata</taxon>
        <taxon>Craniata</taxon>
        <taxon>Vertebrata</taxon>
        <taxon>Euteleostomi</taxon>
        <taxon>Archelosauria</taxon>
        <taxon>Archosauria</taxon>
        <taxon>Dinosauria</taxon>
        <taxon>Saurischia</taxon>
        <taxon>Theropoda</taxon>
        <taxon>Coelurosauria</taxon>
        <taxon>Aves</taxon>
        <taxon>Neognathae</taxon>
        <taxon>Neoaves</taxon>
        <taxon>Columbimorphae</taxon>
        <taxon>Columbiformes</taxon>
        <taxon>Columbidae</taxon>
        <taxon>Patagioenas</taxon>
    </lineage>
</organism>
<dbReference type="EMBL" id="LSYS01001700">
    <property type="protein sequence ID" value="OPJ87266.1"/>
    <property type="molecule type" value="Genomic_DNA"/>
</dbReference>
<keyword evidence="2" id="KW-1185">Reference proteome</keyword>
<name>A0A1V4KS68_PATFA</name>
<evidence type="ECO:0000313" key="2">
    <source>
        <dbReference type="Proteomes" id="UP000190648"/>
    </source>
</evidence>